<dbReference type="Gene3D" id="3.40.50.300">
    <property type="entry name" value="P-loop containing nucleotide triphosphate hydrolases"/>
    <property type="match status" value="1"/>
</dbReference>
<keyword evidence="1" id="KW-0378">Hydrolase</keyword>
<keyword evidence="2" id="KW-1185">Reference proteome</keyword>
<dbReference type="GO" id="GO:0005634">
    <property type="term" value="C:nucleus"/>
    <property type="evidence" value="ECO:0007669"/>
    <property type="project" value="TreeGrafter"/>
</dbReference>
<dbReference type="EMBL" id="BPLR01006897">
    <property type="protein sequence ID" value="GIY13161.1"/>
    <property type="molecule type" value="Genomic_DNA"/>
</dbReference>
<protein>
    <submittedName>
        <fullName evidence="1">F-box DNA helicase 1</fullName>
    </submittedName>
</protein>
<dbReference type="GO" id="GO:0043138">
    <property type="term" value="F:3'-5' DNA helicase activity"/>
    <property type="evidence" value="ECO:0007669"/>
    <property type="project" value="TreeGrafter"/>
</dbReference>
<organism evidence="1 2">
    <name type="scientific">Caerostris extrusa</name>
    <name type="common">Bark spider</name>
    <name type="synonym">Caerostris bankana</name>
    <dbReference type="NCBI Taxonomy" id="172846"/>
    <lineage>
        <taxon>Eukaryota</taxon>
        <taxon>Metazoa</taxon>
        <taxon>Ecdysozoa</taxon>
        <taxon>Arthropoda</taxon>
        <taxon>Chelicerata</taxon>
        <taxon>Arachnida</taxon>
        <taxon>Araneae</taxon>
        <taxon>Araneomorphae</taxon>
        <taxon>Entelegynae</taxon>
        <taxon>Araneoidea</taxon>
        <taxon>Araneidae</taxon>
        <taxon>Caerostris</taxon>
    </lineage>
</organism>
<dbReference type="PANTHER" id="PTHR11070:SF30">
    <property type="entry name" value="F-BOX DNA HELICASE 1"/>
    <property type="match status" value="1"/>
</dbReference>
<dbReference type="Proteomes" id="UP001054945">
    <property type="component" value="Unassembled WGS sequence"/>
</dbReference>
<comment type="caution">
    <text evidence="1">The sequence shown here is derived from an EMBL/GenBank/DDBJ whole genome shotgun (WGS) entry which is preliminary data.</text>
</comment>
<dbReference type="GO" id="GO:0031297">
    <property type="term" value="P:replication fork processing"/>
    <property type="evidence" value="ECO:0007669"/>
    <property type="project" value="TreeGrafter"/>
</dbReference>
<reference evidence="1 2" key="1">
    <citation type="submission" date="2021-06" db="EMBL/GenBank/DDBJ databases">
        <title>Caerostris extrusa draft genome.</title>
        <authorList>
            <person name="Kono N."/>
            <person name="Arakawa K."/>
        </authorList>
    </citation>
    <scope>NUCLEOTIDE SEQUENCE [LARGE SCALE GENOMIC DNA]</scope>
</reference>
<sequence>MYDLLMKIPKAVDAEKVISERFPEFLKKESKAWCIFATVILLSEKVNDVYHFYQSLMTANSDCSRHDITDAMYCLASFLLHFKITFGINYGLHYRVYSALYWIENESFTKEGEGSQSLKIVKGLPGQQSIHSYGVNSNLHLTNEQLRILNHKLQPRDIIKINALAGTGKTTTIIHLAQLYPQMKFLNIMFNKTVCEEAKKLFPLNVTCKTAHSIAYAQWGLRLKHKLSSKLRPHDLVPDLEHYAGLNDSKLLIHHVPNNFGQTLQVIANHRSLILEDAVQIWQKMIDKDNKSQRITHDVYLKLYQLSKTKIIGYDCIMVDEAQDSNPAMLNIVMSQRLPVILVGDPNQQIYGFRGAKNALQNIRSTHTYCLTKSNSFYLKLCSFRFGPEIAYIASCCLEVLNSSIFTTLVGSKQPSCIDGKLIGQYAIIARTNVQLFNEAFRLCVQKEI</sequence>
<name>A0AAV4QXV5_CAEEX</name>
<dbReference type="AlphaFoldDB" id="A0AAV4QXV5"/>
<dbReference type="GO" id="GO:0003677">
    <property type="term" value="F:DNA binding"/>
    <property type="evidence" value="ECO:0007669"/>
    <property type="project" value="InterPro"/>
</dbReference>
<dbReference type="InterPro" id="IPR000212">
    <property type="entry name" value="DNA_helicase_UvrD/REP"/>
</dbReference>
<evidence type="ECO:0000313" key="2">
    <source>
        <dbReference type="Proteomes" id="UP001054945"/>
    </source>
</evidence>
<dbReference type="GO" id="GO:0000724">
    <property type="term" value="P:double-strand break repair via homologous recombination"/>
    <property type="evidence" value="ECO:0007669"/>
    <property type="project" value="TreeGrafter"/>
</dbReference>
<dbReference type="PANTHER" id="PTHR11070">
    <property type="entry name" value="UVRD / RECB / PCRA DNA HELICASE FAMILY MEMBER"/>
    <property type="match status" value="1"/>
</dbReference>
<keyword evidence="1" id="KW-0347">Helicase</keyword>
<gene>
    <name evidence="1" type="primary">Fbh1</name>
    <name evidence="1" type="ORF">CEXT_433141</name>
</gene>
<evidence type="ECO:0000313" key="1">
    <source>
        <dbReference type="EMBL" id="GIY13161.1"/>
    </source>
</evidence>
<dbReference type="SUPFAM" id="SSF52540">
    <property type="entry name" value="P-loop containing nucleoside triphosphate hydrolases"/>
    <property type="match status" value="1"/>
</dbReference>
<keyword evidence="1" id="KW-0067">ATP-binding</keyword>
<dbReference type="InterPro" id="IPR027417">
    <property type="entry name" value="P-loop_NTPase"/>
</dbReference>
<accession>A0AAV4QXV5</accession>
<proteinExistence type="predicted"/>
<keyword evidence="1" id="KW-0547">Nucleotide-binding</keyword>
<dbReference type="Pfam" id="PF13245">
    <property type="entry name" value="AAA_19"/>
    <property type="match status" value="1"/>
</dbReference>
<dbReference type="GO" id="GO:0005524">
    <property type="term" value="F:ATP binding"/>
    <property type="evidence" value="ECO:0007669"/>
    <property type="project" value="InterPro"/>
</dbReference>